<name>A0A162SYU6_9BURK</name>
<dbReference type="AlphaFoldDB" id="A0A162SYU6"/>
<feature type="domain" description="VTT" evidence="7">
    <location>
        <begin position="33"/>
        <end position="154"/>
    </location>
</feature>
<dbReference type="RefSeq" id="WP_066084680.1">
    <property type="nucleotide sequence ID" value="NZ_CP017476.1"/>
</dbReference>
<evidence type="ECO:0000259" key="7">
    <source>
        <dbReference type="Pfam" id="PF09335"/>
    </source>
</evidence>
<dbReference type="STRING" id="1763535.LPB072_14035"/>
<accession>A0A162SYU6</accession>
<protein>
    <recommendedName>
        <fullName evidence="7">VTT domain-containing protein</fullName>
    </recommendedName>
</protein>
<evidence type="ECO:0000256" key="2">
    <source>
        <dbReference type="ARBA" id="ARBA00022475"/>
    </source>
</evidence>
<evidence type="ECO:0000256" key="3">
    <source>
        <dbReference type="ARBA" id="ARBA00022692"/>
    </source>
</evidence>
<reference evidence="9 10" key="1">
    <citation type="submission" date="2016-02" db="EMBL/GenBank/DDBJ databases">
        <title>Draft genome sequence of Hydrogenophaga sp. LPB0072.</title>
        <authorList>
            <person name="Shin S.-K."/>
            <person name="Yi H."/>
        </authorList>
    </citation>
    <scope>NUCLEOTIDE SEQUENCE [LARGE SCALE GENOMIC DNA]</scope>
    <source>
        <strain evidence="9 10">LPB0072</strain>
    </source>
</reference>
<dbReference type="PANTHER" id="PTHR42709">
    <property type="entry name" value="ALKALINE PHOSPHATASE LIKE PROTEIN"/>
    <property type="match status" value="1"/>
</dbReference>
<dbReference type="EMBL" id="CP017476">
    <property type="protein sequence ID" value="AOW13793.1"/>
    <property type="molecule type" value="Genomic_DNA"/>
</dbReference>
<gene>
    <name evidence="8" type="ORF">LPB072_14035</name>
    <name evidence="9" type="ORF">LPB72_01785</name>
</gene>
<evidence type="ECO:0000313" key="8">
    <source>
        <dbReference type="EMBL" id="AOW13793.1"/>
    </source>
</evidence>
<evidence type="ECO:0000256" key="1">
    <source>
        <dbReference type="ARBA" id="ARBA00004651"/>
    </source>
</evidence>
<evidence type="ECO:0000256" key="5">
    <source>
        <dbReference type="ARBA" id="ARBA00023136"/>
    </source>
</evidence>
<feature type="transmembrane region" description="Helical" evidence="6">
    <location>
        <begin position="17"/>
        <end position="41"/>
    </location>
</feature>
<keyword evidence="5 6" id="KW-0472">Membrane</keyword>
<evidence type="ECO:0000313" key="11">
    <source>
        <dbReference type="Proteomes" id="UP000185680"/>
    </source>
</evidence>
<dbReference type="OrthoDB" id="9782291at2"/>
<sequence>MTEITDFLLTNLLNHGALVLGSTLFLAALGVPLPASMLVVATGAFSQQGVMSLQTAAGVAVVSAVAGDGCSYLLGRLAGERFTSRWKGSKAWRSADRQFERWGTWSIFLSRFLFTPFALPVNLMAGSTLFPWPRFLVAVVMGEVIWVTMFGGLGLLFADSWEALSQMASDLSGFLVGALLLGVGIYALTRRR</sequence>
<dbReference type="KEGG" id="hyl:LPB072_14035"/>
<comment type="subcellular location">
    <subcellularLocation>
        <location evidence="1">Cell membrane</location>
        <topology evidence="1">Multi-pass membrane protein</topology>
    </subcellularLocation>
</comment>
<dbReference type="InterPro" id="IPR051311">
    <property type="entry name" value="DedA_domain"/>
</dbReference>
<dbReference type="InterPro" id="IPR032816">
    <property type="entry name" value="VTT_dom"/>
</dbReference>
<evidence type="ECO:0000313" key="9">
    <source>
        <dbReference type="EMBL" id="OAD44243.1"/>
    </source>
</evidence>
<keyword evidence="4 6" id="KW-1133">Transmembrane helix</keyword>
<reference evidence="8 11" key="2">
    <citation type="submission" date="2016-10" db="EMBL/GenBank/DDBJ databases">
        <title>Hydorgenophaga sp. LPB0072 isolated from gastropod.</title>
        <authorList>
            <person name="Kim E."/>
            <person name="Yi H."/>
        </authorList>
    </citation>
    <scope>NUCLEOTIDE SEQUENCE [LARGE SCALE GENOMIC DNA]</scope>
    <source>
        <strain evidence="8 11">LPB0072</strain>
    </source>
</reference>
<dbReference type="EMBL" id="LVWD01000001">
    <property type="protein sequence ID" value="OAD44243.1"/>
    <property type="molecule type" value="Genomic_DNA"/>
</dbReference>
<dbReference type="GO" id="GO:0005886">
    <property type="term" value="C:plasma membrane"/>
    <property type="evidence" value="ECO:0007669"/>
    <property type="project" value="UniProtKB-SubCell"/>
</dbReference>
<feature type="transmembrane region" description="Helical" evidence="6">
    <location>
        <begin position="102"/>
        <end position="123"/>
    </location>
</feature>
<evidence type="ECO:0000256" key="6">
    <source>
        <dbReference type="SAM" id="Phobius"/>
    </source>
</evidence>
<feature type="transmembrane region" description="Helical" evidence="6">
    <location>
        <begin position="170"/>
        <end position="189"/>
    </location>
</feature>
<keyword evidence="10" id="KW-1185">Reference proteome</keyword>
<keyword evidence="2" id="KW-1003">Cell membrane</keyword>
<dbReference type="PANTHER" id="PTHR42709:SF6">
    <property type="entry name" value="UNDECAPRENYL PHOSPHATE TRANSPORTER A"/>
    <property type="match status" value="1"/>
</dbReference>
<evidence type="ECO:0000256" key="4">
    <source>
        <dbReference type="ARBA" id="ARBA00022989"/>
    </source>
</evidence>
<organism evidence="8 11">
    <name type="scientific">Hydrogenophaga crassostreae</name>
    <dbReference type="NCBI Taxonomy" id="1763535"/>
    <lineage>
        <taxon>Bacteria</taxon>
        <taxon>Pseudomonadati</taxon>
        <taxon>Pseudomonadota</taxon>
        <taxon>Betaproteobacteria</taxon>
        <taxon>Burkholderiales</taxon>
        <taxon>Comamonadaceae</taxon>
        <taxon>Hydrogenophaga</taxon>
    </lineage>
</organism>
<dbReference type="Proteomes" id="UP000185680">
    <property type="component" value="Chromosome"/>
</dbReference>
<feature type="transmembrane region" description="Helical" evidence="6">
    <location>
        <begin position="135"/>
        <end position="158"/>
    </location>
</feature>
<evidence type="ECO:0000313" key="10">
    <source>
        <dbReference type="Proteomes" id="UP000185657"/>
    </source>
</evidence>
<dbReference type="Proteomes" id="UP000185657">
    <property type="component" value="Unassembled WGS sequence"/>
</dbReference>
<proteinExistence type="predicted"/>
<keyword evidence="3 6" id="KW-0812">Transmembrane</keyword>
<dbReference type="Pfam" id="PF09335">
    <property type="entry name" value="VTT_dom"/>
    <property type="match status" value="1"/>
</dbReference>